<evidence type="ECO:0000256" key="2">
    <source>
        <dbReference type="SAM" id="Phobius"/>
    </source>
</evidence>
<keyword evidence="2" id="KW-0472">Membrane</keyword>
<evidence type="ECO:0000256" key="1">
    <source>
        <dbReference type="SAM" id="MobiDB-lite"/>
    </source>
</evidence>
<protein>
    <submittedName>
        <fullName evidence="3 5">Uncharacterized protein</fullName>
    </submittedName>
</protein>
<feature type="region of interest" description="Disordered" evidence="1">
    <location>
        <begin position="106"/>
        <end position="150"/>
    </location>
</feature>
<reference evidence="3 4" key="2">
    <citation type="submission" date="2018-11" db="EMBL/GenBank/DDBJ databases">
        <authorList>
            <consortium name="Pathogen Informatics"/>
        </authorList>
    </citation>
    <scope>NUCLEOTIDE SEQUENCE [LARGE SCALE GENOMIC DNA]</scope>
</reference>
<keyword evidence="2" id="KW-1133">Transmembrane helix</keyword>
<evidence type="ECO:0000313" key="5">
    <source>
        <dbReference type="WBParaSite" id="GPUH_0000380601-mRNA-1"/>
    </source>
</evidence>
<dbReference type="WBParaSite" id="GPUH_0000380601-mRNA-1">
    <property type="protein sequence ID" value="GPUH_0000380601-mRNA-1"/>
    <property type="gene ID" value="GPUH_0000380601"/>
</dbReference>
<keyword evidence="2" id="KW-0812">Transmembrane</keyword>
<sequence length="150" mass="16994">MLLQGCLNYLTKTMKEQLLLICGTGFALALVQLFGIAFSVCLYTKWREFSELRPVHSKNSQRKDDSAAHFFCPVGQEEEQAISSRLDLIGNGVCNREGAAVEQSRWCDEGQGPETMSRRKPMSGRALEYEGRRPRRCREEEADERPSTGM</sequence>
<feature type="transmembrane region" description="Helical" evidence="2">
    <location>
        <begin position="18"/>
        <end position="43"/>
    </location>
</feature>
<organism evidence="5">
    <name type="scientific">Gongylonema pulchrum</name>
    <dbReference type="NCBI Taxonomy" id="637853"/>
    <lineage>
        <taxon>Eukaryota</taxon>
        <taxon>Metazoa</taxon>
        <taxon>Ecdysozoa</taxon>
        <taxon>Nematoda</taxon>
        <taxon>Chromadorea</taxon>
        <taxon>Rhabditida</taxon>
        <taxon>Spirurina</taxon>
        <taxon>Spiruromorpha</taxon>
        <taxon>Spiruroidea</taxon>
        <taxon>Gongylonematidae</taxon>
        <taxon>Gongylonema</taxon>
    </lineage>
</organism>
<dbReference type="OrthoDB" id="5982705at2759"/>
<name>A0A183D508_9BILA</name>
<proteinExistence type="predicted"/>
<keyword evidence="4" id="KW-1185">Reference proteome</keyword>
<dbReference type="EMBL" id="UYRT01006732">
    <property type="protein sequence ID" value="VDK41010.1"/>
    <property type="molecule type" value="Genomic_DNA"/>
</dbReference>
<dbReference type="AlphaFoldDB" id="A0A183D508"/>
<evidence type="ECO:0000313" key="4">
    <source>
        <dbReference type="Proteomes" id="UP000271098"/>
    </source>
</evidence>
<gene>
    <name evidence="3" type="ORF">GPUH_LOCUS3800</name>
</gene>
<accession>A0A183D508</accession>
<dbReference type="Proteomes" id="UP000271098">
    <property type="component" value="Unassembled WGS sequence"/>
</dbReference>
<evidence type="ECO:0000313" key="3">
    <source>
        <dbReference type="EMBL" id="VDK41010.1"/>
    </source>
</evidence>
<reference evidence="5" key="1">
    <citation type="submission" date="2016-06" db="UniProtKB">
        <authorList>
            <consortium name="WormBaseParasite"/>
        </authorList>
    </citation>
    <scope>IDENTIFICATION</scope>
</reference>